<evidence type="ECO:0000313" key="1">
    <source>
        <dbReference type="EMBL" id="MBK1869327.1"/>
    </source>
</evidence>
<proteinExistence type="predicted"/>
<keyword evidence="2" id="KW-1185">Reference proteome</keyword>
<accession>A0ACC5R9R4</accession>
<comment type="caution">
    <text evidence="1">The sequence shown here is derived from an EMBL/GenBank/DDBJ whole genome shotgun (WGS) entry which is preliminary data.</text>
</comment>
<name>A0ACC5R9R4_9HYPH</name>
<organism evidence="1 2">
    <name type="scientific">Taklimakanibacter albus</name>
    <dbReference type="NCBI Taxonomy" id="2800327"/>
    <lineage>
        <taxon>Bacteria</taxon>
        <taxon>Pseudomonadati</taxon>
        <taxon>Pseudomonadota</taxon>
        <taxon>Alphaproteobacteria</taxon>
        <taxon>Hyphomicrobiales</taxon>
        <taxon>Aestuariivirgaceae</taxon>
        <taxon>Taklimakanibacter</taxon>
    </lineage>
</organism>
<sequence length="396" mass="44689">MARLAAMPFLRRKLVMLAWPPAMVLWGLGLTFANGAYVARRYGRGMIGQFADQMRLAFTQGIPVNFFYTYELHERRNWPRARDYVLRGHIKGGCQLYKRLYRDDPARRVSAKLLNDKLAFHQFCYAHSLPTARLFAIVSKGTFGWTDPSQITLPTVDLFLKPRKENGGSGAERWAYIEGRYHRHGHSTSLDAKGLTERLVELSRNQAYLVYECLANHPDVSDLSAGALCTLRLHTMLNEEGEPEHLFTMFRMSQFRERIVDTQDGIASAVDPLTGILGPASNSSPVARWMDHHPVTNARITGRTIPYWREALALALATHAELKALYLIGWDIAITARGPVILEANKAPDLEIEQRLDGPWGNGRFGELIAFHLTHRVRDASHRQNSASAESRATAL</sequence>
<protein>
    <submittedName>
        <fullName evidence="1">Uncharacterized protein</fullName>
    </submittedName>
</protein>
<evidence type="ECO:0000313" key="2">
    <source>
        <dbReference type="Proteomes" id="UP000616151"/>
    </source>
</evidence>
<reference evidence="1" key="1">
    <citation type="submission" date="2021-01" db="EMBL/GenBank/DDBJ databases">
        <authorList>
            <person name="Sun Q."/>
        </authorList>
    </citation>
    <scope>NUCLEOTIDE SEQUENCE</scope>
    <source>
        <strain evidence="1">YIM B02566</strain>
    </source>
</reference>
<gene>
    <name evidence="1" type="ORF">JHL16_23405</name>
</gene>
<dbReference type="Proteomes" id="UP000616151">
    <property type="component" value="Unassembled WGS sequence"/>
</dbReference>
<dbReference type="EMBL" id="JAENHL010000008">
    <property type="protein sequence ID" value="MBK1869327.1"/>
    <property type="molecule type" value="Genomic_DNA"/>
</dbReference>